<dbReference type="OrthoDB" id="10295228at2759"/>
<keyword evidence="3" id="KW-1185">Reference proteome</keyword>
<dbReference type="EMBL" id="MU825398">
    <property type="protein sequence ID" value="KAJ7393607.1"/>
    <property type="molecule type" value="Genomic_DNA"/>
</dbReference>
<evidence type="ECO:0000256" key="1">
    <source>
        <dbReference type="SAM" id="MobiDB-lite"/>
    </source>
</evidence>
<reference evidence="2" key="1">
    <citation type="submission" date="2023-01" db="EMBL/GenBank/DDBJ databases">
        <title>Genome assembly of the deep-sea coral Lophelia pertusa.</title>
        <authorList>
            <person name="Herrera S."/>
            <person name="Cordes E."/>
        </authorList>
    </citation>
    <scope>NUCLEOTIDE SEQUENCE</scope>
    <source>
        <strain evidence="2">USNM1676648</strain>
        <tissue evidence="2">Polyp</tissue>
    </source>
</reference>
<comment type="caution">
    <text evidence="2">The sequence shown here is derived from an EMBL/GenBank/DDBJ whole genome shotgun (WGS) entry which is preliminary data.</text>
</comment>
<protein>
    <submittedName>
        <fullName evidence="2">Uncharacterized protein</fullName>
    </submittedName>
</protein>
<dbReference type="Proteomes" id="UP001163046">
    <property type="component" value="Unassembled WGS sequence"/>
</dbReference>
<feature type="compositionally biased region" description="Polar residues" evidence="1">
    <location>
        <begin position="88"/>
        <end position="97"/>
    </location>
</feature>
<evidence type="ECO:0000313" key="3">
    <source>
        <dbReference type="Proteomes" id="UP001163046"/>
    </source>
</evidence>
<organism evidence="2 3">
    <name type="scientific">Desmophyllum pertusum</name>
    <dbReference type="NCBI Taxonomy" id="174260"/>
    <lineage>
        <taxon>Eukaryota</taxon>
        <taxon>Metazoa</taxon>
        <taxon>Cnidaria</taxon>
        <taxon>Anthozoa</taxon>
        <taxon>Hexacorallia</taxon>
        <taxon>Scleractinia</taxon>
        <taxon>Caryophylliina</taxon>
        <taxon>Caryophylliidae</taxon>
        <taxon>Desmophyllum</taxon>
    </lineage>
</organism>
<evidence type="ECO:0000313" key="2">
    <source>
        <dbReference type="EMBL" id="KAJ7393607.1"/>
    </source>
</evidence>
<feature type="region of interest" description="Disordered" evidence="1">
    <location>
        <begin position="79"/>
        <end position="112"/>
    </location>
</feature>
<gene>
    <name evidence="2" type="ORF">OS493_006593</name>
</gene>
<feature type="region of interest" description="Disordered" evidence="1">
    <location>
        <begin position="1"/>
        <end position="30"/>
    </location>
</feature>
<dbReference type="AlphaFoldDB" id="A0A9X0A566"/>
<feature type="compositionally biased region" description="Polar residues" evidence="1">
    <location>
        <begin position="1"/>
        <end position="14"/>
    </location>
</feature>
<accession>A0A9X0A566</accession>
<sequence>MKMANSDSTFSPSRSRIEEGNSHKDNLDDRARTVEMLRKLEKMEEKSPNNNNMLVAVDLPMRKSASFQNITEISEDCSVDLQRRGSDSRSMPNSPTGERSERLPGKTAETLGITEVVDPYPWGFGCELNSS</sequence>
<name>A0A9X0A566_9CNID</name>
<proteinExistence type="predicted"/>
<feature type="compositionally biased region" description="Basic and acidic residues" evidence="1">
    <location>
        <begin position="15"/>
        <end position="30"/>
    </location>
</feature>